<accession>A0AAE3IB36</accession>
<dbReference type="RefSeq" id="WP_315908354.1">
    <property type="nucleotide sequence ID" value="NZ_JAOPKC010000004.1"/>
</dbReference>
<keyword evidence="3" id="KW-1185">Reference proteome</keyword>
<dbReference type="Proteomes" id="UP001209746">
    <property type="component" value="Unassembled WGS sequence"/>
</dbReference>
<dbReference type="AlphaFoldDB" id="A0AAE3IB36"/>
<protein>
    <submittedName>
        <fullName evidence="2">Uncharacterized protein</fullName>
    </submittedName>
</protein>
<organism evidence="2 4">
    <name type="scientific">Halapricum hydrolyticum</name>
    <dbReference type="NCBI Taxonomy" id="2979991"/>
    <lineage>
        <taxon>Archaea</taxon>
        <taxon>Methanobacteriati</taxon>
        <taxon>Methanobacteriota</taxon>
        <taxon>Stenosarchaea group</taxon>
        <taxon>Halobacteria</taxon>
        <taxon>Halobacteriales</taxon>
        <taxon>Haloarculaceae</taxon>
        <taxon>Halapricum</taxon>
    </lineage>
</organism>
<evidence type="ECO:0000313" key="1">
    <source>
        <dbReference type="EMBL" id="MCU4717589.1"/>
    </source>
</evidence>
<dbReference type="EMBL" id="JAOPKD010000005">
    <property type="protein sequence ID" value="MCU4726882.1"/>
    <property type="molecule type" value="Genomic_DNA"/>
</dbReference>
<evidence type="ECO:0000313" key="2">
    <source>
        <dbReference type="EMBL" id="MCU4726882.1"/>
    </source>
</evidence>
<dbReference type="Proteomes" id="UP001208186">
    <property type="component" value="Unassembled WGS sequence"/>
</dbReference>
<evidence type="ECO:0000313" key="4">
    <source>
        <dbReference type="Proteomes" id="UP001209746"/>
    </source>
</evidence>
<gene>
    <name evidence="2" type="ORF">OB914_07860</name>
    <name evidence="1" type="ORF">OB916_05865</name>
</gene>
<comment type="caution">
    <text evidence="2">The sequence shown here is derived from an EMBL/GenBank/DDBJ whole genome shotgun (WGS) entry which is preliminary data.</text>
</comment>
<dbReference type="EMBL" id="JAOPKC010000004">
    <property type="protein sequence ID" value="MCU4717589.1"/>
    <property type="molecule type" value="Genomic_DNA"/>
</dbReference>
<proteinExistence type="predicted"/>
<name>A0AAE3IB36_9EURY</name>
<sequence length="205" mass="22858">MELVSKEGVESYRAEELYQGRQQKRITEAKQILEQASDDVGRVFISAGFGVVDGSDELPLYDVTFADMNSTEIDERAEKLGIQEDLHDIIVGGEYDIIFFALGGDYYRSAGLDKILPDVSEETYVVFFNREDFEEEYNNGLSIPARTSQAKAYGTIVIALKGEYLRNFASHRAAGKDVEGVDDIKDFCEQEASPQSGLDDYSSSN</sequence>
<evidence type="ECO:0000313" key="3">
    <source>
        <dbReference type="Proteomes" id="UP001208186"/>
    </source>
</evidence>
<reference evidence="2" key="1">
    <citation type="submission" date="2023-02" db="EMBL/GenBank/DDBJ databases">
        <title>Enrichment on poylsaccharides allowed isolation of novel metabolic and taxonomic groups of Haloarchaea.</title>
        <authorList>
            <person name="Sorokin D.Y."/>
            <person name="Elcheninov A.G."/>
            <person name="Khizhniak T.V."/>
            <person name="Kolganova T.V."/>
            <person name="Kublanov I.V."/>
        </authorList>
    </citation>
    <scope>NUCLEOTIDE SEQUENCE</scope>
    <source>
        <strain evidence="1 3">HArc-curdl5-1</strain>
        <strain evidence="2">HArc-curdl7</strain>
    </source>
</reference>